<protein>
    <submittedName>
        <fullName evidence="1">Biotin carboxyl carrier protein</fullName>
    </submittedName>
</protein>
<dbReference type="InterPro" id="IPR011053">
    <property type="entry name" value="Single_hybrid_motif"/>
</dbReference>
<reference evidence="2" key="1">
    <citation type="submission" date="2016-10" db="EMBL/GenBank/DDBJ databases">
        <authorList>
            <person name="Varghese N."/>
            <person name="Submissions S."/>
        </authorList>
    </citation>
    <scope>NUCLEOTIDE SEQUENCE [LARGE SCALE GENOMIC DNA]</scope>
    <source>
        <strain evidence="2">ATCC 23835</strain>
    </source>
</reference>
<dbReference type="Proteomes" id="UP000199524">
    <property type="component" value="Chromosome I"/>
</dbReference>
<sequence>MSFTEISELCRAFAASHFEELELDSATLSVRLVKKAISPRQTLPVTATTQSARLLLPAAAPSPVIESPGIGSFLPFHPARRYDVYGQERTITAGETVGFIQIGFLLFPVISHSDGVIQEVLVKPGTTVDYGAALFKLRCQGAIE</sequence>
<proteinExistence type="predicted"/>
<organism evidence="1 2">
    <name type="scientific">Pseudomonas asplenii</name>
    <dbReference type="NCBI Taxonomy" id="53407"/>
    <lineage>
        <taxon>Bacteria</taxon>
        <taxon>Pseudomonadati</taxon>
        <taxon>Pseudomonadota</taxon>
        <taxon>Gammaproteobacteria</taxon>
        <taxon>Pseudomonadales</taxon>
        <taxon>Pseudomonadaceae</taxon>
        <taxon>Pseudomonas</taxon>
    </lineage>
</organism>
<dbReference type="RefSeq" id="WP_090207350.1">
    <property type="nucleotide sequence ID" value="NZ_LT629777.1"/>
</dbReference>
<name>A0A1H1X4K9_9PSED</name>
<evidence type="ECO:0000313" key="2">
    <source>
        <dbReference type="Proteomes" id="UP000199524"/>
    </source>
</evidence>
<dbReference type="Gene3D" id="2.40.50.100">
    <property type="match status" value="1"/>
</dbReference>
<dbReference type="AlphaFoldDB" id="A0A1H1X4K9"/>
<keyword evidence="2" id="KW-1185">Reference proteome</keyword>
<dbReference type="EMBL" id="LT629777">
    <property type="protein sequence ID" value="SDT04218.1"/>
    <property type="molecule type" value="Genomic_DNA"/>
</dbReference>
<gene>
    <name evidence="1" type="ORF">SAMN05216598_3735</name>
</gene>
<dbReference type="SUPFAM" id="SSF51230">
    <property type="entry name" value="Single hybrid motif"/>
    <property type="match status" value="1"/>
</dbReference>
<dbReference type="GeneID" id="300208662"/>
<accession>A0A1H1X4K9</accession>
<evidence type="ECO:0000313" key="1">
    <source>
        <dbReference type="EMBL" id="SDT04218.1"/>
    </source>
</evidence>